<proteinExistence type="predicted"/>
<reference evidence="2" key="1">
    <citation type="journal article" date="2018" name="Nat. Microbiol.">
        <title>Leveraging single-cell genomics to expand the fungal tree of life.</title>
        <authorList>
            <person name="Ahrendt S.R."/>
            <person name="Quandt C.A."/>
            <person name="Ciobanu D."/>
            <person name="Clum A."/>
            <person name="Salamov A."/>
            <person name="Andreopoulos B."/>
            <person name="Cheng J.F."/>
            <person name="Woyke T."/>
            <person name="Pelin A."/>
            <person name="Henrissat B."/>
            <person name="Reynolds N.K."/>
            <person name="Benny G.L."/>
            <person name="Smith M.E."/>
            <person name="James T.Y."/>
            <person name="Grigoriev I.V."/>
        </authorList>
    </citation>
    <scope>NUCLEOTIDE SEQUENCE [LARGE SCALE GENOMIC DNA]</scope>
    <source>
        <strain evidence="2">Benny S71-1</strain>
    </source>
</reference>
<dbReference type="EMBL" id="KZ990509">
    <property type="protein sequence ID" value="RKP24007.1"/>
    <property type="molecule type" value="Genomic_DNA"/>
</dbReference>
<organism evidence="1 2">
    <name type="scientific">Syncephalis pseudoplumigaleata</name>
    <dbReference type="NCBI Taxonomy" id="1712513"/>
    <lineage>
        <taxon>Eukaryota</taxon>
        <taxon>Fungi</taxon>
        <taxon>Fungi incertae sedis</taxon>
        <taxon>Zoopagomycota</taxon>
        <taxon>Zoopagomycotina</taxon>
        <taxon>Zoopagomycetes</taxon>
        <taxon>Zoopagales</taxon>
        <taxon>Piptocephalidaceae</taxon>
        <taxon>Syncephalis</taxon>
    </lineage>
</organism>
<gene>
    <name evidence="1" type="ORF">SYNPS1DRAFT_30221</name>
</gene>
<evidence type="ECO:0000313" key="2">
    <source>
        <dbReference type="Proteomes" id="UP000278143"/>
    </source>
</evidence>
<dbReference type="Proteomes" id="UP000278143">
    <property type="component" value="Unassembled WGS sequence"/>
</dbReference>
<keyword evidence="2" id="KW-1185">Reference proteome</keyword>
<dbReference type="AlphaFoldDB" id="A0A4P9YVH0"/>
<name>A0A4P9YVH0_9FUNG</name>
<sequence>MVTAAKARAARSIPCGGRCLRKLAAPRHQRSNAMDYSSRLRARHQPHHPAGAGVVVPAPHSPQVPASVVAVASAMRTAASAPKPKKTVRFSRFERVFEAHSPTDYDRSSIAPRYEALLTWRRISNMTRINSSNNNNACSVPQPSAPSLVGLPIVVVDSSVDHALAPVIGHDADLCMFPGKTGAYSSHASSLPINSSVAGMWACDNASKIATATTAAVNSHMRPVVMQR</sequence>
<dbReference type="OrthoDB" id="5594268at2759"/>
<evidence type="ECO:0000313" key="1">
    <source>
        <dbReference type="EMBL" id="RKP24007.1"/>
    </source>
</evidence>
<protein>
    <submittedName>
        <fullName evidence="1">Uncharacterized protein</fullName>
    </submittedName>
</protein>
<accession>A0A4P9YVH0</accession>